<dbReference type="AlphaFoldDB" id="A0A7E4UPJ8"/>
<reference evidence="3" key="2">
    <citation type="submission" date="2020-10" db="UniProtKB">
        <authorList>
            <consortium name="WormBaseParasite"/>
        </authorList>
    </citation>
    <scope>IDENTIFICATION</scope>
</reference>
<dbReference type="PANTHER" id="PTHR31128">
    <property type="entry name" value="PROTEIN CBR-CLEC-135-RELATED"/>
    <property type="match status" value="1"/>
</dbReference>
<evidence type="ECO:0000313" key="2">
    <source>
        <dbReference type="Proteomes" id="UP000492821"/>
    </source>
</evidence>
<evidence type="ECO:0000256" key="1">
    <source>
        <dbReference type="SAM" id="MobiDB-lite"/>
    </source>
</evidence>
<reference evidence="2" key="1">
    <citation type="journal article" date="2013" name="Genetics">
        <title>The draft genome and transcriptome of Panagrellus redivivus are shaped by the harsh demands of a free-living lifestyle.</title>
        <authorList>
            <person name="Srinivasan J."/>
            <person name="Dillman A.R."/>
            <person name="Macchietto M.G."/>
            <person name="Heikkinen L."/>
            <person name="Lakso M."/>
            <person name="Fracchia K.M."/>
            <person name="Antoshechkin I."/>
            <person name="Mortazavi A."/>
            <person name="Wong G."/>
            <person name="Sternberg P.W."/>
        </authorList>
    </citation>
    <scope>NUCLEOTIDE SEQUENCE [LARGE SCALE GENOMIC DNA]</scope>
    <source>
        <strain evidence="2">MT8872</strain>
    </source>
</reference>
<accession>A0A7E4UPJ8</accession>
<feature type="compositionally biased region" description="Basic and acidic residues" evidence="1">
    <location>
        <begin position="115"/>
        <end position="129"/>
    </location>
</feature>
<proteinExistence type="predicted"/>
<feature type="region of interest" description="Disordered" evidence="1">
    <location>
        <begin position="1"/>
        <end position="192"/>
    </location>
</feature>
<organism evidence="2 3">
    <name type="scientific">Panagrellus redivivus</name>
    <name type="common">Microworm</name>
    <dbReference type="NCBI Taxonomy" id="6233"/>
    <lineage>
        <taxon>Eukaryota</taxon>
        <taxon>Metazoa</taxon>
        <taxon>Ecdysozoa</taxon>
        <taxon>Nematoda</taxon>
        <taxon>Chromadorea</taxon>
        <taxon>Rhabditida</taxon>
        <taxon>Tylenchina</taxon>
        <taxon>Panagrolaimomorpha</taxon>
        <taxon>Panagrolaimoidea</taxon>
        <taxon>Panagrolaimidae</taxon>
        <taxon>Panagrellus</taxon>
    </lineage>
</organism>
<keyword evidence="2" id="KW-1185">Reference proteome</keyword>
<protein>
    <submittedName>
        <fullName evidence="3">YT521-B-like domain-containing protein</fullName>
    </submittedName>
</protein>
<evidence type="ECO:0000313" key="3">
    <source>
        <dbReference type="WBParaSite" id="Pan_g10951.t1"/>
    </source>
</evidence>
<dbReference type="WBParaSite" id="Pan_g10951.t1">
    <property type="protein sequence ID" value="Pan_g10951.t1"/>
    <property type="gene ID" value="Pan_g10951"/>
</dbReference>
<feature type="compositionally biased region" description="Basic residues" evidence="1">
    <location>
        <begin position="158"/>
        <end position="182"/>
    </location>
</feature>
<feature type="compositionally biased region" description="Polar residues" evidence="1">
    <location>
        <begin position="7"/>
        <end position="17"/>
    </location>
</feature>
<name>A0A7E4UPJ8_PANRE</name>
<sequence length="311" mass="35947">MGRVEQSPASGTRTGSGETVDESKTTSPTRSQRSDYSDAPEESQPRSRHRRDRRHKSGGKHRKSSRTAEASVDEPPPSGQPRYGHLEEAAVYENDQGGLKAMEQERRRRARRDRRGGEDREERSSRRGAIDATEPVYMPRSKYYADPDEEVDSSSRSRGNHRQSRHRHHRRRHHRRHGHHKSSTREVDEASIYVGPKTPSQVIKCLKPNEFCIYYQLPDKRASIPYKLRLFLAYMSSQNKEVFHFPIVCGKNARTGEDVWSLRYTDSATFPTLQALIKYHKIYSYMDPNTGKIDTFPVWKGAIINDDSYNE</sequence>
<dbReference type="Proteomes" id="UP000492821">
    <property type="component" value="Unassembled WGS sequence"/>
</dbReference>
<feature type="compositionally biased region" description="Basic residues" evidence="1">
    <location>
        <begin position="46"/>
        <end position="65"/>
    </location>
</feature>